<keyword evidence="3" id="KW-1185">Reference proteome</keyword>
<gene>
    <name evidence="2" type="ORF">A33K_13314</name>
</gene>
<sequence>MFQCVHRGVSLRCRRARGAAPAGTDSIAQRAEGAPDRLRAPEKRSSHDPARTPIVAKRSAKRRGTSPNRPGRPKRPPAPNRPALAKARPPGAKMA</sequence>
<feature type="region of interest" description="Disordered" evidence="1">
    <location>
        <begin position="1"/>
        <end position="95"/>
    </location>
</feature>
<reference evidence="3" key="1">
    <citation type="journal article" date="2012" name="J. Bacteriol.">
        <title>Revised Genome Sequence of Burkholderia thailandensis MSMB43 with Improved Annotation.</title>
        <authorList>
            <person name="Zhuo Y."/>
            <person name="Liu L."/>
            <person name="Wang Q."/>
            <person name="Liu X."/>
            <person name="Ren B."/>
            <person name="Liu M."/>
            <person name="Ni P."/>
            <person name="Cheng Y.Q."/>
            <person name="Zhang L."/>
        </authorList>
    </citation>
    <scope>NUCLEOTIDE SEQUENCE [LARGE SCALE GENOMIC DNA]</scope>
    <source>
        <strain evidence="3">MSMB43</strain>
    </source>
</reference>
<evidence type="ECO:0000313" key="3">
    <source>
        <dbReference type="Proteomes" id="UP000004682"/>
    </source>
</evidence>
<proteinExistence type="predicted"/>
<organism evidence="2 3">
    <name type="scientific">Burkholderia humptydooensis MSMB43</name>
    <dbReference type="NCBI Taxonomy" id="441157"/>
    <lineage>
        <taxon>Bacteria</taxon>
        <taxon>Pseudomonadati</taxon>
        <taxon>Pseudomonadota</taxon>
        <taxon>Betaproteobacteria</taxon>
        <taxon>Burkholderiales</taxon>
        <taxon>Burkholderiaceae</taxon>
        <taxon>Burkholderia</taxon>
        <taxon>pseudomallei group</taxon>
    </lineage>
</organism>
<dbReference type="Proteomes" id="UP000004682">
    <property type="component" value="Unassembled WGS sequence"/>
</dbReference>
<name>A0ABN0GBS4_9BURK</name>
<accession>A0ABN0GBS4</accession>
<feature type="compositionally biased region" description="Low complexity" evidence="1">
    <location>
        <begin position="81"/>
        <end position="95"/>
    </location>
</feature>
<dbReference type="EMBL" id="JH692061">
    <property type="protein sequence ID" value="EIP89732.1"/>
    <property type="molecule type" value="Genomic_DNA"/>
</dbReference>
<evidence type="ECO:0000256" key="1">
    <source>
        <dbReference type="SAM" id="MobiDB-lite"/>
    </source>
</evidence>
<protein>
    <submittedName>
        <fullName evidence="2">Uncharacterized protein</fullName>
    </submittedName>
</protein>
<feature type="compositionally biased region" description="Basic and acidic residues" evidence="1">
    <location>
        <begin position="33"/>
        <end position="50"/>
    </location>
</feature>
<evidence type="ECO:0000313" key="2">
    <source>
        <dbReference type="EMBL" id="EIP89732.1"/>
    </source>
</evidence>